<dbReference type="EMBL" id="JAYWIO010000005">
    <property type="protein sequence ID" value="KAK7260762.1"/>
    <property type="molecule type" value="Genomic_DNA"/>
</dbReference>
<evidence type="ECO:0000259" key="7">
    <source>
        <dbReference type="SMART" id="SM01037"/>
    </source>
</evidence>
<reference evidence="8 9" key="1">
    <citation type="submission" date="2024-01" db="EMBL/GenBank/DDBJ databases">
        <title>The genomes of 5 underutilized Papilionoideae crops provide insights into root nodulation and disease resistanc.</title>
        <authorList>
            <person name="Yuan L."/>
        </authorList>
    </citation>
    <scope>NUCLEOTIDE SEQUENCE [LARGE SCALE GENOMIC DNA]</scope>
    <source>
        <strain evidence="8">ZHUSHIDOU_FW_LH</strain>
        <tissue evidence="8">Leaf</tissue>
    </source>
</reference>
<dbReference type="Proteomes" id="UP001372338">
    <property type="component" value="Unassembled WGS sequence"/>
</dbReference>
<gene>
    <name evidence="8" type="ORF">RIF29_27059</name>
</gene>
<dbReference type="PANTHER" id="PTHR31338">
    <property type="entry name" value="POLYKETIDE CYCLASE/DEHYDRASE AND LIPID TRANSPORT SUPERFAMILY PROTEIN"/>
    <property type="match status" value="1"/>
</dbReference>
<name>A0AAN9ENE0_CROPI</name>
<comment type="caution">
    <text evidence="8">The sequence shown here is derived from an EMBL/GenBank/DDBJ whole genome shotgun (WGS) entry which is preliminary data.</text>
</comment>
<keyword evidence="3" id="KW-0479">Metal-binding</keyword>
<dbReference type="SMART" id="SM01037">
    <property type="entry name" value="Bet_v_1"/>
    <property type="match status" value="1"/>
</dbReference>
<evidence type="ECO:0000256" key="6">
    <source>
        <dbReference type="ARBA" id="ARBA00038242"/>
    </source>
</evidence>
<dbReference type="InterPro" id="IPR023393">
    <property type="entry name" value="START-like_dom_sf"/>
</dbReference>
<evidence type="ECO:0000256" key="3">
    <source>
        <dbReference type="ARBA" id="ARBA00022723"/>
    </source>
</evidence>
<dbReference type="GO" id="GO:0016787">
    <property type="term" value="F:hydrolase activity"/>
    <property type="evidence" value="ECO:0007669"/>
    <property type="project" value="UniProtKB-KW"/>
</dbReference>
<comment type="similarity">
    <text evidence="6">Belongs to the MLP family.</text>
</comment>
<keyword evidence="5" id="KW-0106">Calcium</keyword>
<proteinExistence type="inferred from homology"/>
<evidence type="ECO:0000256" key="4">
    <source>
        <dbReference type="ARBA" id="ARBA00022801"/>
    </source>
</evidence>
<evidence type="ECO:0000256" key="5">
    <source>
        <dbReference type="ARBA" id="ARBA00022837"/>
    </source>
</evidence>
<dbReference type="GO" id="GO:0006952">
    <property type="term" value="P:defense response"/>
    <property type="evidence" value="ECO:0007669"/>
    <property type="project" value="InterPro"/>
</dbReference>
<dbReference type="AlphaFoldDB" id="A0AAN9ENE0"/>
<dbReference type="GO" id="GO:0004518">
    <property type="term" value="F:nuclease activity"/>
    <property type="evidence" value="ECO:0007669"/>
    <property type="project" value="UniProtKB-KW"/>
</dbReference>
<keyword evidence="2" id="KW-0540">Nuclease</keyword>
<evidence type="ECO:0000313" key="9">
    <source>
        <dbReference type="Proteomes" id="UP001372338"/>
    </source>
</evidence>
<keyword evidence="9" id="KW-1185">Reference proteome</keyword>
<dbReference type="InterPro" id="IPR052006">
    <property type="entry name" value="MLP-like"/>
</dbReference>
<accession>A0AAN9ENE0</accession>
<dbReference type="Pfam" id="PF00407">
    <property type="entry name" value="Bet_v_1"/>
    <property type="match status" value="1"/>
</dbReference>
<feature type="domain" description="Bet v I/Major latex protein" evidence="7">
    <location>
        <begin position="31"/>
        <end position="181"/>
    </location>
</feature>
<dbReference type="PANTHER" id="PTHR31338:SF16">
    <property type="entry name" value="POLYKETIDE CYCLASE_DEHYDRASE AND LIPID TRANSPORT SUPERFAMILY PROTEIN"/>
    <property type="match status" value="1"/>
</dbReference>
<dbReference type="SUPFAM" id="SSF55961">
    <property type="entry name" value="Bet v1-like"/>
    <property type="match status" value="1"/>
</dbReference>
<dbReference type="CDD" id="cd07816">
    <property type="entry name" value="Bet_v1-like"/>
    <property type="match status" value="1"/>
</dbReference>
<evidence type="ECO:0000313" key="8">
    <source>
        <dbReference type="EMBL" id="KAK7260762.1"/>
    </source>
</evidence>
<sequence>MESKEASHPSQSFNLRIPYISHIVCVFIEMALTGKVSTEHVILAPVSKWFNLFAKQLHHIQNIAEKVHHTKLHEGDDWHSNESVKHWTYVVHGKVHTCKEKIETVDESNKTITYSLFDEDIGKDYKVFKLIFQVAGKDDGSGRVIWTIEYEKVNENVEPPYGFLDYVTKVTKDIDAHLLKA</sequence>
<organism evidence="8 9">
    <name type="scientific">Crotalaria pallida</name>
    <name type="common">Smooth rattlebox</name>
    <name type="synonym">Crotalaria striata</name>
    <dbReference type="NCBI Taxonomy" id="3830"/>
    <lineage>
        <taxon>Eukaryota</taxon>
        <taxon>Viridiplantae</taxon>
        <taxon>Streptophyta</taxon>
        <taxon>Embryophyta</taxon>
        <taxon>Tracheophyta</taxon>
        <taxon>Spermatophyta</taxon>
        <taxon>Magnoliopsida</taxon>
        <taxon>eudicotyledons</taxon>
        <taxon>Gunneridae</taxon>
        <taxon>Pentapetalae</taxon>
        <taxon>rosids</taxon>
        <taxon>fabids</taxon>
        <taxon>Fabales</taxon>
        <taxon>Fabaceae</taxon>
        <taxon>Papilionoideae</taxon>
        <taxon>50 kb inversion clade</taxon>
        <taxon>genistoids sensu lato</taxon>
        <taxon>core genistoids</taxon>
        <taxon>Crotalarieae</taxon>
        <taxon>Crotalaria</taxon>
    </lineage>
</organism>
<dbReference type="InterPro" id="IPR000916">
    <property type="entry name" value="Bet_v_I/MLP"/>
</dbReference>
<evidence type="ECO:0000256" key="1">
    <source>
        <dbReference type="ARBA" id="ARBA00004514"/>
    </source>
</evidence>
<evidence type="ECO:0000256" key="2">
    <source>
        <dbReference type="ARBA" id="ARBA00022722"/>
    </source>
</evidence>
<comment type="subcellular location">
    <subcellularLocation>
        <location evidence="1">Cytoplasm</location>
        <location evidence="1">Cytosol</location>
    </subcellularLocation>
</comment>
<keyword evidence="4" id="KW-0378">Hydrolase</keyword>
<dbReference type="GO" id="GO:0046872">
    <property type="term" value="F:metal ion binding"/>
    <property type="evidence" value="ECO:0007669"/>
    <property type="project" value="UniProtKB-KW"/>
</dbReference>
<dbReference type="GO" id="GO:0005829">
    <property type="term" value="C:cytosol"/>
    <property type="evidence" value="ECO:0007669"/>
    <property type="project" value="UniProtKB-SubCell"/>
</dbReference>
<protein>
    <recommendedName>
        <fullName evidence="7">Bet v I/Major latex protein domain-containing protein</fullName>
    </recommendedName>
</protein>
<dbReference type="Gene3D" id="3.30.530.20">
    <property type="match status" value="1"/>
</dbReference>